<sequence>MDNMESATDDELIRRNERLLNLRELDLEIKQRELDLALHLNDLQEREAALMKRKTTISAELKYELALELARVEMHENEIRARHDALEVELRKREEALAKRELNISEREWTLRAKEDQPKGEMAKVYGALNLRSSDRPVDRVTAAGLKSGISAVVCASTSTPENSASESREQARAGYLSGLRGNDEVDNYVLADGSLIHKAPQVDSDLTDLAAKADDLRRHLAAARLSADLDRVMKMIDETVSNVMELTVKYEQNEFHVEADRDHEMLLEDSVVHSTVAEAPVSTTVGSSFKEIKATPEVMLSADPTIRILQLEAQAERLKTKLRNYDR</sequence>
<dbReference type="Proteomes" id="UP000002009">
    <property type="component" value="Chromosome 1"/>
</dbReference>
<gene>
    <name evidence="1" type="ORF">MICPUN_113386</name>
</gene>
<dbReference type="OrthoDB" id="10676198at2759"/>
<organism evidence="1 2">
    <name type="scientific">Micromonas commoda (strain RCC299 / NOUM17 / CCMP2709)</name>
    <name type="common">Picoplanktonic green alga</name>
    <dbReference type="NCBI Taxonomy" id="296587"/>
    <lineage>
        <taxon>Eukaryota</taxon>
        <taxon>Viridiplantae</taxon>
        <taxon>Chlorophyta</taxon>
        <taxon>Mamiellophyceae</taxon>
        <taxon>Mamiellales</taxon>
        <taxon>Mamiellaceae</taxon>
        <taxon>Micromonas</taxon>
    </lineage>
</organism>
<evidence type="ECO:0000313" key="1">
    <source>
        <dbReference type="EMBL" id="ACO68580.1"/>
    </source>
</evidence>
<keyword evidence="2" id="KW-1185">Reference proteome</keyword>
<protein>
    <submittedName>
        <fullName evidence="1">Uncharacterized protein</fullName>
    </submittedName>
</protein>
<dbReference type="RefSeq" id="XP_002507322.1">
    <property type="nucleotide sequence ID" value="XM_002507276.1"/>
</dbReference>
<dbReference type="AlphaFoldDB" id="C1FEJ5"/>
<dbReference type="OMA" id="DIAERRW"/>
<proteinExistence type="predicted"/>
<name>C1FEJ5_MICCC</name>
<dbReference type="InParanoid" id="C1FEJ5"/>
<dbReference type="GeneID" id="8250247"/>
<dbReference type="EMBL" id="CP001574">
    <property type="protein sequence ID" value="ACO68580.1"/>
    <property type="molecule type" value="Genomic_DNA"/>
</dbReference>
<dbReference type="KEGG" id="mis:MICPUN_113386"/>
<reference evidence="1 2" key="1">
    <citation type="journal article" date="2009" name="Science">
        <title>Green evolution and dynamic adaptations revealed by genomes of the marine picoeukaryotes Micromonas.</title>
        <authorList>
            <person name="Worden A.Z."/>
            <person name="Lee J.H."/>
            <person name="Mock T."/>
            <person name="Rouze P."/>
            <person name="Simmons M.P."/>
            <person name="Aerts A.L."/>
            <person name="Allen A.E."/>
            <person name="Cuvelier M.L."/>
            <person name="Derelle E."/>
            <person name="Everett M.V."/>
            <person name="Foulon E."/>
            <person name="Grimwood J."/>
            <person name="Gundlach H."/>
            <person name="Henrissat B."/>
            <person name="Napoli C."/>
            <person name="McDonald S.M."/>
            <person name="Parker M.S."/>
            <person name="Rombauts S."/>
            <person name="Salamov A."/>
            <person name="Von Dassow P."/>
            <person name="Badger J.H."/>
            <person name="Coutinho P.M."/>
            <person name="Demir E."/>
            <person name="Dubchak I."/>
            <person name="Gentemann C."/>
            <person name="Eikrem W."/>
            <person name="Gready J.E."/>
            <person name="John U."/>
            <person name="Lanier W."/>
            <person name="Lindquist E.A."/>
            <person name="Lucas S."/>
            <person name="Mayer K.F."/>
            <person name="Moreau H."/>
            <person name="Not F."/>
            <person name="Otillar R."/>
            <person name="Panaud O."/>
            <person name="Pangilinan J."/>
            <person name="Paulsen I."/>
            <person name="Piegu B."/>
            <person name="Poliakov A."/>
            <person name="Robbens S."/>
            <person name="Schmutz J."/>
            <person name="Toulza E."/>
            <person name="Wyss T."/>
            <person name="Zelensky A."/>
            <person name="Zhou K."/>
            <person name="Armbrust E.V."/>
            <person name="Bhattacharya D."/>
            <person name="Goodenough U.W."/>
            <person name="Van de Peer Y."/>
            <person name="Grigoriev I.V."/>
        </authorList>
    </citation>
    <scope>NUCLEOTIDE SEQUENCE [LARGE SCALE GENOMIC DNA]</scope>
    <source>
        <strain evidence="2">RCC299 / NOUM17</strain>
    </source>
</reference>
<accession>C1FEJ5</accession>
<evidence type="ECO:0000313" key="2">
    <source>
        <dbReference type="Proteomes" id="UP000002009"/>
    </source>
</evidence>